<reference evidence="3 5" key="1">
    <citation type="submission" date="2017-12" db="EMBL/GenBank/DDBJ databases">
        <title>Population genomics insights into the ecological differentiation and adaptive evolution in streptomycetes.</title>
        <authorList>
            <person name="Li Y."/>
            <person name="Huang Y."/>
        </authorList>
    </citation>
    <scope>NUCLEOTIDE SEQUENCE [LARGE SCALE GENOMIC DNA]</scope>
    <source>
        <strain evidence="3 5">NBRC 100770</strain>
    </source>
</reference>
<keyword evidence="2" id="KW-1133">Transmembrane helix</keyword>
<dbReference type="Proteomes" id="UP000318052">
    <property type="component" value="Unassembled WGS sequence"/>
</dbReference>
<feature type="region of interest" description="Disordered" evidence="1">
    <location>
        <begin position="61"/>
        <end position="81"/>
    </location>
</feature>
<keyword evidence="2" id="KW-0472">Membrane</keyword>
<reference evidence="4" key="3">
    <citation type="submission" date="2019-07" db="EMBL/GenBank/DDBJ databases">
        <authorList>
            <person name="Pylro V."/>
            <person name="Dias A."/>
            <person name="Andreote F."/>
            <person name="Varani A."/>
            <person name="Andreote C."/>
            <person name="Bernardo E."/>
            <person name="Martins T."/>
        </authorList>
    </citation>
    <scope>NUCLEOTIDE SEQUENCE</scope>
    <source>
        <strain evidence="4">77</strain>
    </source>
</reference>
<feature type="transmembrane region" description="Helical" evidence="2">
    <location>
        <begin position="43"/>
        <end position="60"/>
    </location>
</feature>
<name>A0A126Y7F6_9ACTN</name>
<accession>A0A126Y7F6</accession>
<organism evidence="3 5">
    <name type="scientific">Streptomyces albidoflavus</name>
    <dbReference type="NCBI Taxonomy" id="1886"/>
    <lineage>
        <taxon>Bacteria</taxon>
        <taxon>Bacillati</taxon>
        <taxon>Actinomycetota</taxon>
        <taxon>Actinomycetes</taxon>
        <taxon>Kitasatosporales</taxon>
        <taxon>Streptomycetaceae</taxon>
        <taxon>Streptomyces</taxon>
        <taxon>Streptomyces albidoflavus group</taxon>
    </lineage>
</organism>
<evidence type="ECO:0000313" key="4">
    <source>
        <dbReference type="EMBL" id="TWV19768.1"/>
    </source>
</evidence>
<keyword evidence="6" id="KW-1185">Reference proteome</keyword>
<proteinExistence type="predicted"/>
<feature type="transmembrane region" description="Helical" evidence="2">
    <location>
        <begin position="21"/>
        <end position="37"/>
    </location>
</feature>
<evidence type="ECO:0000313" key="6">
    <source>
        <dbReference type="Proteomes" id="UP000318052"/>
    </source>
</evidence>
<sequence length="124" mass="12743">MRMYADAKRVPGVRRGRRAEVFALLAAVACVGGYALLGAAGVLGVVLLVVVGLAVAVASASRPAAAGGRRPVRATAAERRESRRAVRALVRAEQAAERTGRQVARGRPARLSLGDDGMVPGDSG</sequence>
<dbReference type="KEGG" id="salb:XNR_4060"/>
<keyword evidence="2" id="KW-0812">Transmembrane</keyword>
<evidence type="ECO:0000256" key="1">
    <source>
        <dbReference type="SAM" id="MobiDB-lite"/>
    </source>
</evidence>
<comment type="caution">
    <text evidence="3">The sequence shown here is derived from an EMBL/GenBank/DDBJ whole genome shotgun (WGS) entry which is preliminary data.</text>
</comment>
<dbReference type="Proteomes" id="UP000292693">
    <property type="component" value="Unassembled WGS sequence"/>
</dbReference>
<dbReference type="EMBL" id="VOGX01000054">
    <property type="protein sequence ID" value="TWV19768.1"/>
    <property type="molecule type" value="Genomic_DNA"/>
</dbReference>
<evidence type="ECO:0000313" key="5">
    <source>
        <dbReference type="Proteomes" id="UP000292693"/>
    </source>
</evidence>
<reference evidence="6" key="2">
    <citation type="journal article" date="2019" name="Microbiol. Resour. Announc.">
        <title>Draft Genomic Sequences of Streptomyces misionensis and Streptomyces albidoflavus, bacteria applied for phytopathogen biocontrol.</title>
        <authorList>
            <person name="Pylro V."/>
            <person name="Dias A."/>
            <person name="Andreote F."/>
            <person name="Varani A."/>
            <person name="Andreote C."/>
            <person name="Bernardo E."/>
            <person name="Martins T."/>
        </authorList>
    </citation>
    <scope>NUCLEOTIDE SEQUENCE [LARGE SCALE GENOMIC DNA]</scope>
    <source>
        <strain evidence="6">77</strain>
    </source>
</reference>
<evidence type="ECO:0000313" key="3">
    <source>
        <dbReference type="EMBL" id="RZE18630.1"/>
    </source>
</evidence>
<evidence type="ECO:0000256" key="2">
    <source>
        <dbReference type="SAM" id="Phobius"/>
    </source>
</evidence>
<dbReference type="EMBL" id="PKLL01000025">
    <property type="protein sequence ID" value="RZE18630.1"/>
    <property type="molecule type" value="Genomic_DNA"/>
</dbReference>
<feature type="compositionally biased region" description="Low complexity" evidence="1">
    <location>
        <begin position="61"/>
        <end position="75"/>
    </location>
</feature>
<accession>A0A0X3WRA5</accession>
<feature type="region of interest" description="Disordered" evidence="1">
    <location>
        <begin position="97"/>
        <end position="124"/>
    </location>
</feature>
<dbReference type="RefSeq" id="WP_015507812.1">
    <property type="nucleotide sequence ID" value="NC_020990.1"/>
</dbReference>
<gene>
    <name evidence="3" type="ORF">C0Q92_21240</name>
    <name evidence="4" type="ORF">FRZ02_26310</name>
</gene>
<dbReference type="AlphaFoldDB" id="A0A126Y7F6"/>
<protein>
    <submittedName>
        <fullName evidence="3">Uncharacterized protein</fullName>
    </submittedName>
</protein>